<dbReference type="HAMAP" id="MF_00097">
    <property type="entry name" value="TMP_synthase"/>
    <property type="match status" value="1"/>
</dbReference>
<evidence type="ECO:0000256" key="12">
    <source>
        <dbReference type="SAM" id="MobiDB-lite"/>
    </source>
</evidence>
<evidence type="ECO:0000256" key="11">
    <source>
        <dbReference type="RuleBase" id="RU004253"/>
    </source>
</evidence>
<protein>
    <recommendedName>
        <fullName evidence="9">Thiamine-phosphate synthase</fullName>
        <shortName evidence="9">TP synthase</shortName>
        <shortName evidence="9">TPS</shortName>
        <ecNumber evidence="9">2.5.1.3</ecNumber>
    </recommendedName>
    <alternativeName>
        <fullName evidence="9">Thiamine-phosphate pyrophosphorylase</fullName>
        <shortName evidence="9">TMP pyrophosphorylase</shortName>
        <shortName evidence="9">TMP-PPase</shortName>
    </alternativeName>
</protein>
<dbReference type="GO" id="GO:0004789">
    <property type="term" value="F:thiamine-phosphate diphosphorylase activity"/>
    <property type="evidence" value="ECO:0007669"/>
    <property type="project" value="UniProtKB-EC"/>
</dbReference>
<comment type="pathway">
    <text evidence="1 9 11">Cofactor biosynthesis; thiamine diphosphate biosynthesis; thiamine phosphate from 4-amino-2-methyl-5-diphosphomethylpyrimidine and 4-methyl-5-(2-phosphoethyl)-thiazole: step 1/1.</text>
</comment>
<evidence type="ECO:0000313" key="15">
    <source>
        <dbReference type="Proteomes" id="UP001320972"/>
    </source>
</evidence>
<keyword evidence="15" id="KW-1185">Reference proteome</keyword>
<dbReference type="InterPro" id="IPR013785">
    <property type="entry name" value="Aldolase_TIM"/>
</dbReference>
<evidence type="ECO:0000313" key="14">
    <source>
        <dbReference type="EMBL" id="MCU4972516.1"/>
    </source>
</evidence>
<organism evidence="14 15">
    <name type="scientific">Natronoglomus mannanivorans</name>
    <dbReference type="NCBI Taxonomy" id="2979990"/>
    <lineage>
        <taxon>Archaea</taxon>
        <taxon>Methanobacteriati</taxon>
        <taxon>Methanobacteriota</taxon>
        <taxon>Stenosarchaea group</taxon>
        <taxon>Halobacteria</taxon>
        <taxon>Halobacteriales</taxon>
        <taxon>Natrialbaceae</taxon>
        <taxon>Natronoglomus</taxon>
    </lineage>
</organism>
<evidence type="ECO:0000259" key="13">
    <source>
        <dbReference type="Pfam" id="PF02581"/>
    </source>
</evidence>
<feature type="binding site" evidence="9">
    <location>
        <position position="90"/>
    </location>
    <ligand>
        <name>Mg(2+)</name>
        <dbReference type="ChEBI" id="CHEBI:18420"/>
    </ligand>
</feature>
<dbReference type="PANTHER" id="PTHR20857">
    <property type="entry name" value="THIAMINE-PHOSPHATE PYROPHOSPHORYLASE"/>
    <property type="match status" value="1"/>
</dbReference>
<keyword evidence="3 9" id="KW-0479">Metal-binding</keyword>
<feature type="binding site" evidence="9">
    <location>
        <begin position="38"/>
        <end position="42"/>
    </location>
    <ligand>
        <name>4-amino-2-methyl-5-(diphosphooxymethyl)pyrimidine</name>
        <dbReference type="ChEBI" id="CHEBI:57841"/>
    </ligand>
</feature>
<dbReference type="Gene3D" id="3.20.20.70">
    <property type="entry name" value="Aldolase class I"/>
    <property type="match status" value="1"/>
</dbReference>
<keyword evidence="2 9" id="KW-0808">Transferase</keyword>
<dbReference type="EC" id="2.5.1.3" evidence="9"/>
<comment type="cofactor">
    <cofactor evidence="9">
        <name>Mg(2+)</name>
        <dbReference type="ChEBI" id="CHEBI:18420"/>
    </cofactor>
    <text evidence="9">Binds 1 Mg(2+) ion per subunit.</text>
</comment>
<dbReference type="Pfam" id="PF02581">
    <property type="entry name" value="TMP-TENI"/>
    <property type="match status" value="1"/>
</dbReference>
<feature type="binding site" evidence="9">
    <location>
        <begin position="135"/>
        <end position="137"/>
    </location>
    <ligand>
        <name>2-[(2R,5Z)-2-carboxy-4-methylthiazol-5(2H)-ylidene]ethyl phosphate</name>
        <dbReference type="ChEBI" id="CHEBI:62899"/>
    </ligand>
</feature>
<keyword evidence="4 9" id="KW-0460">Magnesium</keyword>
<evidence type="ECO:0000256" key="6">
    <source>
        <dbReference type="ARBA" id="ARBA00047334"/>
    </source>
</evidence>
<evidence type="ECO:0000256" key="1">
    <source>
        <dbReference type="ARBA" id="ARBA00005165"/>
    </source>
</evidence>
<feature type="binding site" evidence="9">
    <location>
        <position position="168"/>
    </location>
    <ligand>
        <name>2-[(2R,5Z)-2-carboxy-4-methylthiazol-5(2H)-ylidene]ethyl phosphate</name>
        <dbReference type="ChEBI" id="CHEBI:62899"/>
    </ligand>
</feature>
<sequence length="233" mass="23817">MNPAHWRTYLVTQASLSAGRPTAEIVREAIDGGIDVVQLREKDTDARSRYDLGLELRELTAQADVDLIVNDRIDIARAIDADGVHLGQRDLPVAAARDQLGPDAVVGCSTSTVAEATQAEADGADYLGIGAVYGTSSKDVESDKDGIGLDRIAAIADAVSIPIVGIGGIAAANAGAVADAGADGVAVISEITAAEKPAAATERLVDAVAGGDEDGREAANETEDGDTEAVIDR</sequence>
<feature type="domain" description="Thiamine phosphate synthase/TenI" evidence="13">
    <location>
        <begin position="9"/>
        <end position="191"/>
    </location>
</feature>
<evidence type="ECO:0000256" key="5">
    <source>
        <dbReference type="ARBA" id="ARBA00022977"/>
    </source>
</evidence>
<dbReference type="CDD" id="cd00564">
    <property type="entry name" value="TMP_TenI"/>
    <property type="match status" value="1"/>
</dbReference>
<keyword evidence="5 9" id="KW-0784">Thiamine biosynthesis</keyword>
<reference evidence="14 15" key="1">
    <citation type="submission" date="2022-09" db="EMBL/GenBank/DDBJ databases">
        <title>Enrichment on poylsaccharides allowed isolation of novel metabolic and taxonomic groups of Haloarchaea.</title>
        <authorList>
            <person name="Sorokin D.Y."/>
            <person name="Elcheninov A.G."/>
            <person name="Khizhniak T.V."/>
            <person name="Kolganova T.V."/>
            <person name="Kublanov I.V."/>
        </authorList>
    </citation>
    <scope>NUCLEOTIDE SEQUENCE [LARGE SCALE GENOMIC DNA]</scope>
    <source>
        <strain evidence="14 15">AArc-m2/3/4</strain>
    </source>
</reference>
<dbReference type="InterPro" id="IPR022998">
    <property type="entry name" value="ThiamineP_synth_TenI"/>
</dbReference>
<dbReference type="InterPro" id="IPR034291">
    <property type="entry name" value="TMP_synthase"/>
</dbReference>
<dbReference type="InterPro" id="IPR036206">
    <property type="entry name" value="ThiamineP_synth_sf"/>
</dbReference>
<feature type="binding site" evidence="9">
    <location>
        <position position="71"/>
    </location>
    <ligand>
        <name>Mg(2+)</name>
        <dbReference type="ChEBI" id="CHEBI:18420"/>
    </ligand>
</feature>
<dbReference type="Proteomes" id="UP001320972">
    <property type="component" value="Unassembled WGS sequence"/>
</dbReference>
<feature type="binding site" evidence="9">
    <location>
        <begin position="188"/>
        <end position="189"/>
    </location>
    <ligand>
        <name>2-[(2R,5Z)-2-carboxy-4-methylthiazol-5(2H)-ylidene]ethyl phosphate</name>
        <dbReference type="ChEBI" id="CHEBI:62899"/>
    </ligand>
</feature>
<evidence type="ECO:0000256" key="4">
    <source>
        <dbReference type="ARBA" id="ARBA00022842"/>
    </source>
</evidence>
<evidence type="ECO:0000256" key="3">
    <source>
        <dbReference type="ARBA" id="ARBA00022723"/>
    </source>
</evidence>
<feature type="compositionally biased region" description="Acidic residues" evidence="12">
    <location>
        <begin position="211"/>
        <end position="233"/>
    </location>
</feature>
<evidence type="ECO:0000256" key="10">
    <source>
        <dbReference type="RuleBase" id="RU003826"/>
    </source>
</evidence>
<comment type="similarity">
    <text evidence="9 10">Belongs to the thiamine-phosphate synthase family.</text>
</comment>
<comment type="catalytic activity">
    <reaction evidence="6 9 10">
        <text>4-methyl-5-(2-phosphooxyethyl)-thiazole + 4-amino-2-methyl-5-(diphosphooxymethyl)pyrimidine + H(+) = thiamine phosphate + diphosphate</text>
        <dbReference type="Rhea" id="RHEA:22328"/>
        <dbReference type="ChEBI" id="CHEBI:15378"/>
        <dbReference type="ChEBI" id="CHEBI:33019"/>
        <dbReference type="ChEBI" id="CHEBI:37575"/>
        <dbReference type="ChEBI" id="CHEBI:57841"/>
        <dbReference type="ChEBI" id="CHEBI:58296"/>
        <dbReference type="EC" id="2.5.1.3"/>
    </reaction>
</comment>
<accession>A0ABT2QC90</accession>
<dbReference type="NCBIfam" id="TIGR00693">
    <property type="entry name" value="thiE"/>
    <property type="match status" value="1"/>
</dbReference>
<evidence type="ECO:0000256" key="2">
    <source>
        <dbReference type="ARBA" id="ARBA00022679"/>
    </source>
</evidence>
<gene>
    <name evidence="9 14" type="primary">thiE</name>
    <name evidence="14" type="ORF">OB955_07165</name>
</gene>
<comment type="function">
    <text evidence="9">Condenses 4-methyl-5-(beta-hydroxyethyl)thiazole monophosphate (THZ-P) and 2-methyl-4-amino-5-hydroxymethyl pyrimidine pyrophosphate (HMP-PP) to form thiamine monophosphate (TMP).</text>
</comment>
<comment type="catalytic activity">
    <reaction evidence="8 9 10">
        <text>2-[(2R,5Z)-2-carboxy-4-methylthiazol-5(2H)-ylidene]ethyl phosphate + 4-amino-2-methyl-5-(diphosphooxymethyl)pyrimidine + 2 H(+) = thiamine phosphate + CO2 + diphosphate</text>
        <dbReference type="Rhea" id="RHEA:47844"/>
        <dbReference type="ChEBI" id="CHEBI:15378"/>
        <dbReference type="ChEBI" id="CHEBI:16526"/>
        <dbReference type="ChEBI" id="CHEBI:33019"/>
        <dbReference type="ChEBI" id="CHEBI:37575"/>
        <dbReference type="ChEBI" id="CHEBI:57841"/>
        <dbReference type="ChEBI" id="CHEBI:62899"/>
        <dbReference type="EC" id="2.5.1.3"/>
    </reaction>
</comment>
<dbReference type="SUPFAM" id="SSF51391">
    <property type="entry name" value="Thiamin phosphate synthase"/>
    <property type="match status" value="1"/>
</dbReference>
<dbReference type="PANTHER" id="PTHR20857:SF15">
    <property type="entry name" value="THIAMINE-PHOSPHATE SYNTHASE"/>
    <property type="match status" value="1"/>
</dbReference>
<comment type="caution">
    <text evidence="14">The sequence shown here is derived from an EMBL/GenBank/DDBJ whole genome shotgun (WGS) entry which is preliminary data.</text>
</comment>
<evidence type="ECO:0000256" key="8">
    <source>
        <dbReference type="ARBA" id="ARBA00047883"/>
    </source>
</evidence>
<evidence type="ECO:0000256" key="9">
    <source>
        <dbReference type="HAMAP-Rule" id="MF_00097"/>
    </source>
</evidence>
<proteinExistence type="inferred from homology"/>
<dbReference type="RefSeq" id="WP_338007405.1">
    <property type="nucleotide sequence ID" value="NZ_JAOPKB010000003.1"/>
</dbReference>
<feature type="binding site" evidence="9">
    <location>
        <position position="138"/>
    </location>
    <ligand>
        <name>4-amino-2-methyl-5-(diphosphooxymethyl)pyrimidine</name>
        <dbReference type="ChEBI" id="CHEBI:57841"/>
    </ligand>
</feature>
<evidence type="ECO:0000256" key="7">
    <source>
        <dbReference type="ARBA" id="ARBA00047851"/>
    </source>
</evidence>
<feature type="binding site" evidence="9">
    <location>
        <position position="70"/>
    </location>
    <ligand>
        <name>4-amino-2-methyl-5-(diphosphooxymethyl)pyrimidine</name>
        <dbReference type="ChEBI" id="CHEBI:57841"/>
    </ligand>
</feature>
<comment type="catalytic activity">
    <reaction evidence="7 9 10">
        <text>2-(2-carboxy-4-methylthiazol-5-yl)ethyl phosphate + 4-amino-2-methyl-5-(diphosphooxymethyl)pyrimidine + 2 H(+) = thiamine phosphate + CO2 + diphosphate</text>
        <dbReference type="Rhea" id="RHEA:47848"/>
        <dbReference type="ChEBI" id="CHEBI:15378"/>
        <dbReference type="ChEBI" id="CHEBI:16526"/>
        <dbReference type="ChEBI" id="CHEBI:33019"/>
        <dbReference type="ChEBI" id="CHEBI:37575"/>
        <dbReference type="ChEBI" id="CHEBI:57841"/>
        <dbReference type="ChEBI" id="CHEBI:62890"/>
        <dbReference type="EC" id="2.5.1.3"/>
    </reaction>
</comment>
<dbReference type="EMBL" id="JAOPKB010000003">
    <property type="protein sequence ID" value="MCU4972516.1"/>
    <property type="molecule type" value="Genomic_DNA"/>
</dbReference>
<feature type="region of interest" description="Disordered" evidence="12">
    <location>
        <begin position="209"/>
        <end position="233"/>
    </location>
</feature>
<name>A0ABT2QC90_9EURY</name>
<feature type="binding site" evidence="9">
    <location>
        <position position="109"/>
    </location>
    <ligand>
        <name>4-amino-2-methyl-5-(diphosphooxymethyl)pyrimidine</name>
        <dbReference type="ChEBI" id="CHEBI:57841"/>
    </ligand>
</feature>